<evidence type="ECO:0000256" key="4">
    <source>
        <dbReference type="ARBA" id="ARBA00023136"/>
    </source>
</evidence>
<evidence type="ECO:0000259" key="7">
    <source>
        <dbReference type="PROSITE" id="PS50850"/>
    </source>
</evidence>
<dbReference type="PANTHER" id="PTHR42718:SF39">
    <property type="entry name" value="ACTINORHODIN TRANSPORTER-RELATED"/>
    <property type="match status" value="1"/>
</dbReference>
<accession>A0ABN2Y6Q6</accession>
<feature type="transmembrane region" description="Helical" evidence="6">
    <location>
        <begin position="423"/>
        <end position="447"/>
    </location>
</feature>
<organism evidence="8 9">
    <name type="scientific">Kocuria atrinae</name>
    <dbReference type="NCBI Taxonomy" id="592377"/>
    <lineage>
        <taxon>Bacteria</taxon>
        <taxon>Bacillati</taxon>
        <taxon>Actinomycetota</taxon>
        <taxon>Actinomycetes</taxon>
        <taxon>Micrococcales</taxon>
        <taxon>Micrococcaceae</taxon>
        <taxon>Kocuria</taxon>
    </lineage>
</organism>
<gene>
    <name evidence="8" type="ORF">GCM10009824_25600</name>
</gene>
<dbReference type="PANTHER" id="PTHR42718">
    <property type="entry name" value="MAJOR FACILITATOR SUPERFAMILY MULTIDRUG TRANSPORTER MFSC"/>
    <property type="match status" value="1"/>
</dbReference>
<name>A0ABN2Y6Q6_9MICC</name>
<dbReference type="SUPFAM" id="SSF103473">
    <property type="entry name" value="MFS general substrate transporter"/>
    <property type="match status" value="1"/>
</dbReference>
<feature type="domain" description="Major facilitator superfamily (MFS) profile" evidence="7">
    <location>
        <begin position="59"/>
        <end position="519"/>
    </location>
</feature>
<dbReference type="InterPro" id="IPR011701">
    <property type="entry name" value="MFS"/>
</dbReference>
<reference evidence="8 9" key="1">
    <citation type="journal article" date="2019" name="Int. J. Syst. Evol. Microbiol.">
        <title>The Global Catalogue of Microorganisms (GCM) 10K type strain sequencing project: providing services to taxonomists for standard genome sequencing and annotation.</title>
        <authorList>
            <consortium name="The Broad Institute Genomics Platform"/>
            <consortium name="The Broad Institute Genome Sequencing Center for Infectious Disease"/>
            <person name="Wu L."/>
            <person name="Ma J."/>
        </authorList>
    </citation>
    <scope>NUCLEOTIDE SEQUENCE [LARGE SCALE GENOMIC DNA]</scope>
    <source>
        <strain evidence="8 9">JCM 15914</strain>
    </source>
</reference>
<dbReference type="PRINTS" id="PR01036">
    <property type="entry name" value="TCRTETB"/>
</dbReference>
<dbReference type="RefSeq" id="WP_344225397.1">
    <property type="nucleotide sequence ID" value="NZ_BAAAQA010000033.1"/>
</dbReference>
<evidence type="ECO:0000256" key="5">
    <source>
        <dbReference type="SAM" id="MobiDB-lite"/>
    </source>
</evidence>
<sequence length="539" mass="55996">MGRHSSSDTPAHDNHASASSSRDGAASASASGSAGTAGQASEDRAARGTDQPDPRRWRILAVLLVAIFMSLVGVSILNVGLPSIQEGLGASQSQLQWVLSGYALTFGVVLVAAGRAGDIFGRGFMFIAGVAVFTVASVAAGLASDATTLTVARFVQGLGSGLLNPQGIGMIQQYFRGAERGKAYGMFGSMVGISVGVGPLLGGLLIQIGGVSEGWRWIFLVNVPVGILALILAFMWFPKPLFQRTRGQSLGRTLRELDPVGAVILGLAILALLLPFMEARAAASAWVWALLPVGLVLLGGWAVWEKKHKQSGHSPMVDLSIFRVRSFLHGSVLIGLYFLGITSIWVLVAQYMQEGLGHTALASGMIGLPNAVASAVASNWAGRHVLRLGRKVVVAGMASVLVGLSLSVLVIQLREHGLVSEWWLLATLAFVGLGQGAVVSPNQTLTLAEVPMEYAGSSGGIMQTGQRIGTSMGIAMITAVAFSVLAHTDWGQAITAGFAATALAVIAALIVAVVDMRYRARSNGQRTSTGPAPAAPSTD</sequence>
<dbReference type="InterPro" id="IPR036259">
    <property type="entry name" value="MFS_trans_sf"/>
</dbReference>
<comment type="subcellular location">
    <subcellularLocation>
        <location evidence="1">Cell membrane</location>
        <topology evidence="1">Multi-pass membrane protein</topology>
    </subcellularLocation>
</comment>
<keyword evidence="2 6" id="KW-0812">Transmembrane</keyword>
<evidence type="ECO:0000256" key="2">
    <source>
        <dbReference type="ARBA" id="ARBA00022692"/>
    </source>
</evidence>
<evidence type="ECO:0000256" key="1">
    <source>
        <dbReference type="ARBA" id="ARBA00004651"/>
    </source>
</evidence>
<feature type="transmembrane region" description="Helical" evidence="6">
    <location>
        <begin position="183"/>
        <end position="208"/>
    </location>
</feature>
<feature type="compositionally biased region" description="Low complexity" evidence="5">
    <location>
        <begin position="16"/>
        <end position="40"/>
    </location>
</feature>
<evidence type="ECO:0000313" key="9">
    <source>
        <dbReference type="Proteomes" id="UP001500166"/>
    </source>
</evidence>
<protein>
    <submittedName>
        <fullName evidence="8">MFS transporter</fullName>
    </submittedName>
</protein>
<dbReference type="Proteomes" id="UP001500166">
    <property type="component" value="Unassembled WGS sequence"/>
</dbReference>
<feature type="transmembrane region" description="Helical" evidence="6">
    <location>
        <begin position="360"/>
        <end position="380"/>
    </location>
</feature>
<feature type="transmembrane region" description="Helical" evidence="6">
    <location>
        <begin position="257"/>
        <end position="277"/>
    </location>
</feature>
<feature type="transmembrane region" description="Helical" evidence="6">
    <location>
        <begin position="324"/>
        <end position="348"/>
    </location>
</feature>
<dbReference type="Gene3D" id="1.20.1720.10">
    <property type="entry name" value="Multidrug resistance protein D"/>
    <property type="match status" value="1"/>
</dbReference>
<keyword evidence="9" id="KW-1185">Reference proteome</keyword>
<feature type="transmembrane region" description="Helical" evidence="6">
    <location>
        <begin position="123"/>
        <end position="142"/>
    </location>
</feature>
<keyword evidence="4 6" id="KW-0472">Membrane</keyword>
<dbReference type="Gene3D" id="1.20.1250.20">
    <property type="entry name" value="MFS general substrate transporter like domains"/>
    <property type="match status" value="1"/>
</dbReference>
<dbReference type="CDD" id="cd17321">
    <property type="entry name" value="MFS_MMR_MDR_like"/>
    <property type="match status" value="1"/>
</dbReference>
<feature type="transmembrane region" description="Helical" evidence="6">
    <location>
        <begin position="493"/>
        <end position="514"/>
    </location>
</feature>
<feature type="transmembrane region" description="Helical" evidence="6">
    <location>
        <begin position="283"/>
        <end position="304"/>
    </location>
</feature>
<dbReference type="InterPro" id="IPR020846">
    <property type="entry name" value="MFS_dom"/>
</dbReference>
<feature type="compositionally biased region" description="Basic and acidic residues" evidence="5">
    <location>
        <begin position="41"/>
        <end position="51"/>
    </location>
</feature>
<feature type="transmembrane region" description="Helical" evidence="6">
    <location>
        <begin position="97"/>
        <end position="116"/>
    </location>
</feature>
<feature type="transmembrane region" description="Helical" evidence="6">
    <location>
        <begin position="392"/>
        <end position="411"/>
    </location>
</feature>
<feature type="transmembrane region" description="Helical" evidence="6">
    <location>
        <begin position="57"/>
        <end position="77"/>
    </location>
</feature>
<dbReference type="Pfam" id="PF07690">
    <property type="entry name" value="MFS_1"/>
    <property type="match status" value="1"/>
</dbReference>
<feature type="transmembrane region" description="Helical" evidence="6">
    <location>
        <begin position="214"/>
        <end position="237"/>
    </location>
</feature>
<keyword evidence="3 6" id="KW-1133">Transmembrane helix</keyword>
<proteinExistence type="predicted"/>
<evidence type="ECO:0000313" key="8">
    <source>
        <dbReference type="EMBL" id="GAA2122556.1"/>
    </source>
</evidence>
<comment type="caution">
    <text evidence="8">The sequence shown here is derived from an EMBL/GenBank/DDBJ whole genome shotgun (WGS) entry which is preliminary data.</text>
</comment>
<evidence type="ECO:0000256" key="6">
    <source>
        <dbReference type="SAM" id="Phobius"/>
    </source>
</evidence>
<feature type="region of interest" description="Disordered" evidence="5">
    <location>
        <begin position="1"/>
        <end position="51"/>
    </location>
</feature>
<dbReference type="PROSITE" id="PS50850">
    <property type="entry name" value="MFS"/>
    <property type="match status" value="1"/>
</dbReference>
<dbReference type="EMBL" id="BAAAQA010000033">
    <property type="protein sequence ID" value="GAA2122556.1"/>
    <property type="molecule type" value="Genomic_DNA"/>
</dbReference>
<evidence type="ECO:0000256" key="3">
    <source>
        <dbReference type="ARBA" id="ARBA00022989"/>
    </source>
</evidence>